<keyword evidence="8" id="KW-1185">Reference proteome</keyword>
<evidence type="ECO:0000256" key="3">
    <source>
        <dbReference type="ARBA" id="ARBA00023082"/>
    </source>
</evidence>
<dbReference type="SUPFAM" id="SSF88946">
    <property type="entry name" value="Sigma2 domain of RNA polymerase sigma factors"/>
    <property type="match status" value="1"/>
</dbReference>
<dbReference type="Proteomes" id="UP001139000">
    <property type="component" value="Unassembled WGS sequence"/>
</dbReference>
<evidence type="ECO:0000259" key="5">
    <source>
        <dbReference type="Pfam" id="PF04542"/>
    </source>
</evidence>
<comment type="similarity">
    <text evidence="1">Belongs to the sigma-70 factor family. ECF subfamily.</text>
</comment>
<dbReference type="Gene3D" id="1.10.1740.10">
    <property type="match status" value="1"/>
</dbReference>
<keyword evidence="4" id="KW-0804">Transcription</keyword>
<sequence>MGVLKNSKPFKEDNVKAFDEIYHQYSDAVYRNVSKIVRQPVLAEEILQDVFFALWENWDQIDIDNSVGGWLMVVSQNKAISCIRKMVREKVIAQAEIPEIIDEQDETSEDLEIKLNLLYNAIEQLPPRRKEVFTLCKLEGKSYQEASEMMGISVYTVKEHLIAATKVLKEYIQVHGAKNAAWLLYILTHLGK</sequence>
<evidence type="ECO:0000313" key="8">
    <source>
        <dbReference type="Proteomes" id="UP001139000"/>
    </source>
</evidence>
<dbReference type="GO" id="GO:0003677">
    <property type="term" value="F:DNA binding"/>
    <property type="evidence" value="ECO:0007669"/>
    <property type="project" value="InterPro"/>
</dbReference>
<evidence type="ECO:0000256" key="2">
    <source>
        <dbReference type="ARBA" id="ARBA00023015"/>
    </source>
</evidence>
<gene>
    <name evidence="7" type="ORF">LXM26_16955</name>
</gene>
<dbReference type="InterPro" id="IPR039425">
    <property type="entry name" value="RNA_pol_sigma-70-like"/>
</dbReference>
<evidence type="ECO:0000313" key="7">
    <source>
        <dbReference type="EMBL" id="MCF0063201.1"/>
    </source>
</evidence>
<reference evidence="7" key="1">
    <citation type="submission" date="2021-12" db="EMBL/GenBank/DDBJ databases">
        <title>Novel species in genus Dyadobacter.</title>
        <authorList>
            <person name="Ma C."/>
        </authorList>
    </citation>
    <scope>NUCLEOTIDE SEQUENCE</scope>
    <source>
        <strain evidence="7">LJ419</strain>
    </source>
</reference>
<dbReference type="NCBIfam" id="TIGR02937">
    <property type="entry name" value="sigma70-ECF"/>
    <property type="match status" value="1"/>
</dbReference>
<evidence type="ECO:0000259" key="6">
    <source>
        <dbReference type="Pfam" id="PF08281"/>
    </source>
</evidence>
<feature type="domain" description="RNA polymerase sigma factor 70 region 4 type 2" evidence="6">
    <location>
        <begin position="116"/>
        <end position="161"/>
    </location>
</feature>
<dbReference type="GO" id="GO:0006352">
    <property type="term" value="P:DNA-templated transcription initiation"/>
    <property type="evidence" value="ECO:0007669"/>
    <property type="project" value="InterPro"/>
</dbReference>
<dbReference type="PANTHER" id="PTHR43133">
    <property type="entry name" value="RNA POLYMERASE ECF-TYPE SIGMA FACTO"/>
    <property type="match status" value="1"/>
</dbReference>
<organism evidence="7 8">
    <name type="scientific">Dyadobacter chenwenxiniae</name>
    <dbReference type="NCBI Taxonomy" id="2906456"/>
    <lineage>
        <taxon>Bacteria</taxon>
        <taxon>Pseudomonadati</taxon>
        <taxon>Bacteroidota</taxon>
        <taxon>Cytophagia</taxon>
        <taxon>Cytophagales</taxon>
        <taxon>Spirosomataceae</taxon>
        <taxon>Dyadobacter</taxon>
    </lineage>
</organism>
<dbReference type="EMBL" id="JAJTTC010000004">
    <property type="protein sequence ID" value="MCF0063201.1"/>
    <property type="molecule type" value="Genomic_DNA"/>
</dbReference>
<dbReference type="CDD" id="cd06171">
    <property type="entry name" value="Sigma70_r4"/>
    <property type="match status" value="1"/>
</dbReference>
<keyword evidence="3" id="KW-0731">Sigma factor</keyword>
<proteinExistence type="inferred from homology"/>
<evidence type="ECO:0000256" key="1">
    <source>
        <dbReference type="ARBA" id="ARBA00010641"/>
    </source>
</evidence>
<feature type="domain" description="RNA polymerase sigma-70 region 2" evidence="5">
    <location>
        <begin position="21"/>
        <end position="85"/>
    </location>
</feature>
<dbReference type="PANTHER" id="PTHR43133:SF46">
    <property type="entry name" value="RNA POLYMERASE SIGMA-70 FACTOR ECF SUBFAMILY"/>
    <property type="match status" value="1"/>
</dbReference>
<dbReference type="RefSeq" id="WP_234656221.1">
    <property type="nucleotide sequence ID" value="NZ_CP094997.1"/>
</dbReference>
<dbReference type="InterPro" id="IPR013249">
    <property type="entry name" value="RNA_pol_sigma70_r4_t2"/>
</dbReference>
<dbReference type="Gene3D" id="1.10.10.10">
    <property type="entry name" value="Winged helix-like DNA-binding domain superfamily/Winged helix DNA-binding domain"/>
    <property type="match status" value="1"/>
</dbReference>
<dbReference type="InterPro" id="IPR013325">
    <property type="entry name" value="RNA_pol_sigma_r2"/>
</dbReference>
<dbReference type="Pfam" id="PF08281">
    <property type="entry name" value="Sigma70_r4_2"/>
    <property type="match status" value="1"/>
</dbReference>
<protein>
    <submittedName>
        <fullName evidence="7">Sigma-70 family RNA polymerase sigma factor</fullName>
    </submittedName>
</protein>
<dbReference type="InterPro" id="IPR014284">
    <property type="entry name" value="RNA_pol_sigma-70_dom"/>
</dbReference>
<dbReference type="AlphaFoldDB" id="A0A9X1PQS1"/>
<dbReference type="Pfam" id="PF04542">
    <property type="entry name" value="Sigma70_r2"/>
    <property type="match status" value="1"/>
</dbReference>
<accession>A0A9X1PQS1</accession>
<dbReference type="InterPro" id="IPR007627">
    <property type="entry name" value="RNA_pol_sigma70_r2"/>
</dbReference>
<dbReference type="InterPro" id="IPR036388">
    <property type="entry name" value="WH-like_DNA-bd_sf"/>
</dbReference>
<evidence type="ECO:0000256" key="4">
    <source>
        <dbReference type="ARBA" id="ARBA00023163"/>
    </source>
</evidence>
<name>A0A9X1PQS1_9BACT</name>
<dbReference type="GO" id="GO:0016987">
    <property type="term" value="F:sigma factor activity"/>
    <property type="evidence" value="ECO:0007669"/>
    <property type="project" value="UniProtKB-KW"/>
</dbReference>
<dbReference type="InterPro" id="IPR013324">
    <property type="entry name" value="RNA_pol_sigma_r3/r4-like"/>
</dbReference>
<keyword evidence="2" id="KW-0805">Transcription regulation</keyword>
<dbReference type="SUPFAM" id="SSF88659">
    <property type="entry name" value="Sigma3 and sigma4 domains of RNA polymerase sigma factors"/>
    <property type="match status" value="1"/>
</dbReference>
<comment type="caution">
    <text evidence="7">The sequence shown here is derived from an EMBL/GenBank/DDBJ whole genome shotgun (WGS) entry which is preliminary data.</text>
</comment>